<feature type="region of interest" description="Disordered" evidence="9">
    <location>
        <begin position="1"/>
        <end position="44"/>
    </location>
</feature>
<dbReference type="EMBL" id="KN822955">
    <property type="protein sequence ID" value="KIO32390.1"/>
    <property type="molecule type" value="Genomic_DNA"/>
</dbReference>
<evidence type="ECO:0000313" key="13">
    <source>
        <dbReference type="Proteomes" id="UP000054248"/>
    </source>
</evidence>
<dbReference type="STRING" id="1051891.A0A0C3QJE8"/>
<dbReference type="PROSITE" id="PS51192">
    <property type="entry name" value="HELICASE_ATP_BIND_1"/>
    <property type="match status" value="1"/>
</dbReference>
<dbReference type="FunFam" id="3.40.50.10810:FF:000015">
    <property type="entry name" value="lymphoid-specific helicase isoform X1"/>
    <property type="match status" value="1"/>
</dbReference>
<evidence type="ECO:0000256" key="3">
    <source>
        <dbReference type="ARBA" id="ARBA00022741"/>
    </source>
</evidence>
<evidence type="ECO:0000256" key="6">
    <source>
        <dbReference type="ARBA" id="ARBA00022840"/>
    </source>
</evidence>
<keyword evidence="4" id="KW-0378">Hydrolase</keyword>
<dbReference type="OrthoDB" id="5857104at2759"/>
<comment type="similarity">
    <text evidence="2">Belongs to the SNF2/RAD54 helicase family.</text>
</comment>
<comment type="subcellular location">
    <subcellularLocation>
        <location evidence="1">Nucleus</location>
    </subcellularLocation>
</comment>
<feature type="compositionally biased region" description="Basic and acidic residues" evidence="9">
    <location>
        <begin position="76"/>
        <end position="91"/>
    </location>
</feature>
<dbReference type="InterPro" id="IPR027417">
    <property type="entry name" value="P-loop_NTPase"/>
</dbReference>
<dbReference type="HOGENOM" id="CLU_000315_17_3_1"/>
<feature type="domain" description="Helicase ATP-binding" evidence="10">
    <location>
        <begin position="164"/>
        <end position="337"/>
    </location>
</feature>
<keyword evidence="13" id="KW-1185">Reference proteome</keyword>
<dbReference type="AlphaFoldDB" id="A0A0C3QJE8"/>
<evidence type="ECO:0000256" key="1">
    <source>
        <dbReference type="ARBA" id="ARBA00004123"/>
    </source>
</evidence>
<dbReference type="InterPro" id="IPR049730">
    <property type="entry name" value="SNF2/RAD54-like_C"/>
</dbReference>
<feature type="region of interest" description="Disordered" evidence="9">
    <location>
        <begin position="76"/>
        <end position="132"/>
    </location>
</feature>
<proteinExistence type="inferred from homology"/>
<feature type="domain" description="Helicase C-terminal" evidence="11">
    <location>
        <begin position="596"/>
        <end position="751"/>
    </location>
</feature>
<keyword evidence="6" id="KW-0067">ATP-binding</keyword>
<dbReference type="GO" id="GO:0016787">
    <property type="term" value="F:hydrolase activity"/>
    <property type="evidence" value="ECO:0007669"/>
    <property type="project" value="UniProtKB-KW"/>
</dbReference>
<gene>
    <name evidence="12" type="ORF">M407DRAFT_214347</name>
</gene>
<organism evidence="12 13">
    <name type="scientific">Tulasnella calospora MUT 4182</name>
    <dbReference type="NCBI Taxonomy" id="1051891"/>
    <lineage>
        <taxon>Eukaryota</taxon>
        <taxon>Fungi</taxon>
        <taxon>Dikarya</taxon>
        <taxon>Basidiomycota</taxon>
        <taxon>Agaricomycotina</taxon>
        <taxon>Agaricomycetes</taxon>
        <taxon>Cantharellales</taxon>
        <taxon>Tulasnellaceae</taxon>
        <taxon>Tulasnella</taxon>
    </lineage>
</organism>
<dbReference type="GO" id="GO:0005524">
    <property type="term" value="F:ATP binding"/>
    <property type="evidence" value="ECO:0007669"/>
    <property type="project" value="UniProtKB-KW"/>
</dbReference>
<dbReference type="InterPro" id="IPR038718">
    <property type="entry name" value="SNF2-like_sf"/>
</dbReference>
<evidence type="ECO:0000256" key="7">
    <source>
        <dbReference type="ARBA" id="ARBA00023054"/>
    </source>
</evidence>
<protein>
    <recommendedName>
        <fullName evidence="14">Helicase ATP-binding domain-containing protein</fullName>
    </recommendedName>
</protein>
<dbReference type="Gene3D" id="3.40.50.300">
    <property type="entry name" value="P-loop containing nucleotide triphosphate hydrolases"/>
    <property type="match status" value="1"/>
</dbReference>
<dbReference type="Pfam" id="PF00176">
    <property type="entry name" value="SNF2-rel_dom"/>
    <property type="match status" value="1"/>
</dbReference>
<dbReference type="GO" id="GO:0004386">
    <property type="term" value="F:helicase activity"/>
    <property type="evidence" value="ECO:0007669"/>
    <property type="project" value="UniProtKB-KW"/>
</dbReference>
<name>A0A0C3QJE8_9AGAM</name>
<dbReference type="SMART" id="SM00490">
    <property type="entry name" value="HELICc"/>
    <property type="match status" value="1"/>
</dbReference>
<evidence type="ECO:0008006" key="14">
    <source>
        <dbReference type="Google" id="ProtNLM"/>
    </source>
</evidence>
<evidence type="ECO:0000256" key="8">
    <source>
        <dbReference type="ARBA" id="ARBA00023242"/>
    </source>
</evidence>
<keyword evidence="5" id="KW-0347">Helicase</keyword>
<dbReference type="SMART" id="SM00487">
    <property type="entry name" value="DEXDc"/>
    <property type="match status" value="1"/>
</dbReference>
<evidence type="ECO:0000256" key="4">
    <source>
        <dbReference type="ARBA" id="ARBA00022801"/>
    </source>
</evidence>
<dbReference type="CDD" id="cd18793">
    <property type="entry name" value="SF2_C_SNF"/>
    <property type="match status" value="1"/>
</dbReference>
<keyword evidence="8" id="KW-0539">Nucleus</keyword>
<dbReference type="SUPFAM" id="SSF52540">
    <property type="entry name" value="P-loop containing nucleoside triphosphate hydrolases"/>
    <property type="match status" value="2"/>
</dbReference>
<reference evidence="12 13" key="1">
    <citation type="submission" date="2014-04" db="EMBL/GenBank/DDBJ databases">
        <authorList>
            <consortium name="DOE Joint Genome Institute"/>
            <person name="Kuo A."/>
            <person name="Girlanda M."/>
            <person name="Perotto S."/>
            <person name="Kohler A."/>
            <person name="Nagy L.G."/>
            <person name="Floudas D."/>
            <person name="Copeland A."/>
            <person name="Barry K.W."/>
            <person name="Cichocki N."/>
            <person name="Veneault-Fourrey C."/>
            <person name="LaButti K."/>
            <person name="Lindquist E.A."/>
            <person name="Lipzen A."/>
            <person name="Lundell T."/>
            <person name="Morin E."/>
            <person name="Murat C."/>
            <person name="Sun H."/>
            <person name="Tunlid A."/>
            <person name="Henrissat B."/>
            <person name="Grigoriev I.V."/>
            <person name="Hibbett D.S."/>
            <person name="Martin F."/>
            <person name="Nordberg H.P."/>
            <person name="Cantor M.N."/>
            <person name="Hua S.X."/>
        </authorList>
    </citation>
    <scope>NUCLEOTIDE SEQUENCE [LARGE SCALE GENOMIC DNA]</scope>
    <source>
        <strain evidence="12 13">MUT 4182</strain>
    </source>
</reference>
<evidence type="ECO:0000259" key="11">
    <source>
        <dbReference type="PROSITE" id="PS51194"/>
    </source>
</evidence>
<dbReference type="Proteomes" id="UP000054248">
    <property type="component" value="Unassembled WGS sequence"/>
</dbReference>
<dbReference type="Pfam" id="PF00271">
    <property type="entry name" value="Helicase_C"/>
    <property type="match status" value="1"/>
</dbReference>
<dbReference type="InterPro" id="IPR000330">
    <property type="entry name" value="SNF2_N"/>
</dbReference>
<accession>A0A0C3QJE8</accession>
<keyword evidence="3" id="KW-0547">Nucleotide-binding</keyword>
<dbReference type="InterPro" id="IPR014001">
    <property type="entry name" value="Helicase_ATP-bd"/>
</dbReference>
<sequence length="859" mass="96064">MSRASSADVTLASPEHTAAPSPALSAGSELPSTKEATPSMDPDVEARLAKLKRLLAASTAFSSIIADRIKSQKQRRAAEALNAEKEEEAQKKNKNGKRKGGNAEPGSPSKRARVEDGTAVATSEPKDDDEKKAREEEILYMKQPATVTGATLRDYQLAGVQWLALLYENGLNGILADEMGLGKTLQTISFLSHLKEKGVWGPFLVVCPLSVLHNWKAEFEKFAPTVPVVIYHGNPEHRRELVRTRMALPTDLNSSASTTFPVVLTTFEMIIKDRNVLNKYSWSFVIIDEGHRLKNMESKLVQEIRTYPSANRLILTGTPLHNNLNELWSLLNFIMPKLFDDLSAFQAWFSPVTSKTSPKEQAAVNSMGMSAEENAQLITSLHAILKPFLLRRLKADVEVNLPPKKEYILYAPLTKQQLDLYQNVVAGGAKLREWIVKRYCGIDKLDMKTRKALQDRKDVVQSAIDEIEQDESIAEAVAKRRSRGSKKAVDYEEVEDDDFFEELEEEDEEEEEKRRQARQSRRNAAAAQEPSPEELGRDFAIKQAFQIVNNMHLSNKIMQLRKVCSHPFLFHWPTDSRTNSPVISDELVGASGKMLLLNRLLDELFSRKHKVLIFSQFTTMLDIIEDWATQFKGWDVCRIDGSTTHEERKSEMDRFNTGGEKPDACRLFLLSTKAGGLGINLVAADTVIFYDSDWNPQNDLQAQDRAHRIGQTRPVLIFRLVSAHTIETHILDRATQKRKLEALVIARGKFKAVGGRASQKAESLESLAASLLSLEGEKIDVVNSADDKIISDADLDVLLDRSPEVFKERGIGWGKEKASADGDVDMDGKQAQKTEGVAFKVFERPADALNDGLATLQDE</sequence>
<evidence type="ECO:0000256" key="9">
    <source>
        <dbReference type="SAM" id="MobiDB-lite"/>
    </source>
</evidence>
<keyword evidence="7" id="KW-0175">Coiled coil</keyword>
<evidence type="ECO:0000256" key="2">
    <source>
        <dbReference type="ARBA" id="ARBA00007025"/>
    </source>
</evidence>
<dbReference type="PROSITE" id="PS51194">
    <property type="entry name" value="HELICASE_CTER"/>
    <property type="match status" value="1"/>
</dbReference>
<dbReference type="InterPro" id="IPR001650">
    <property type="entry name" value="Helicase_C-like"/>
</dbReference>
<dbReference type="Gene3D" id="3.40.50.10810">
    <property type="entry name" value="Tandem AAA-ATPase domain"/>
    <property type="match status" value="1"/>
</dbReference>
<reference evidence="13" key="2">
    <citation type="submission" date="2015-01" db="EMBL/GenBank/DDBJ databases">
        <title>Evolutionary Origins and Diversification of the Mycorrhizal Mutualists.</title>
        <authorList>
            <consortium name="DOE Joint Genome Institute"/>
            <consortium name="Mycorrhizal Genomics Consortium"/>
            <person name="Kohler A."/>
            <person name="Kuo A."/>
            <person name="Nagy L.G."/>
            <person name="Floudas D."/>
            <person name="Copeland A."/>
            <person name="Barry K.W."/>
            <person name="Cichocki N."/>
            <person name="Veneault-Fourrey C."/>
            <person name="LaButti K."/>
            <person name="Lindquist E.A."/>
            <person name="Lipzen A."/>
            <person name="Lundell T."/>
            <person name="Morin E."/>
            <person name="Murat C."/>
            <person name="Riley R."/>
            <person name="Ohm R."/>
            <person name="Sun H."/>
            <person name="Tunlid A."/>
            <person name="Henrissat B."/>
            <person name="Grigoriev I.V."/>
            <person name="Hibbett D.S."/>
            <person name="Martin F."/>
        </authorList>
    </citation>
    <scope>NUCLEOTIDE SEQUENCE [LARGE SCALE GENOMIC DNA]</scope>
    <source>
        <strain evidence="13">MUT 4182</strain>
    </source>
</reference>
<feature type="compositionally biased region" description="Acidic residues" evidence="9">
    <location>
        <begin position="501"/>
        <end position="511"/>
    </location>
</feature>
<feature type="region of interest" description="Disordered" evidence="9">
    <location>
        <begin position="501"/>
        <end position="534"/>
    </location>
</feature>
<dbReference type="PANTHER" id="PTHR10799">
    <property type="entry name" value="SNF2/RAD54 HELICASE FAMILY"/>
    <property type="match status" value="1"/>
</dbReference>
<evidence type="ECO:0000313" key="12">
    <source>
        <dbReference type="EMBL" id="KIO32390.1"/>
    </source>
</evidence>
<evidence type="ECO:0000259" key="10">
    <source>
        <dbReference type="PROSITE" id="PS51192"/>
    </source>
</evidence>
<dbReference type="GO" id="GO:0005634">
    <property type="term" value="C:nucleus"/>
    <property type="evidence" value="ECO:0007669"/>
    <property type="project" value="UniProtKB-SubCell"/>
</dbReference>
<evidence type="ECO:0000256" key="5">
    <source>
        <dbReference type="ARBA" id="ARBA00022806"/>
    </source>
</evidence>